<reference evidence="1 2" key="1">
    <citation type="submission" date="2021-01" db="EMBL/GenBank/DDBJ databases">
        <title>C459-1 draft genome sequence.</title>
        <authorList>
            <person name="Zhang X.-F."/>
        </authorList>
    </citation>
    <scope>NUCLEOTIDE SEQUENCE [LARGE SCALE GENOMIC DNA]</scope>
    <source>
        <strain evidence="2">C459-1</strain>
    </source>
</reference>
<dbReference type="RefSeq" id="WP_202102056.1">
    <property type="nucleotide sequence ID" value="NZ_JAERTY010000003.1"/>
</dbReference>
<accession>A0ABS1R0Q7</accession>
<dbReference type="InterPro" id="IPR005502">
    <property type="entry name" value="Ribosyl_crysJ1"/>
</dbReference>
<dbReference type="Pfam" id="PF03747">
    <property type="entry name" value="ADP_ribosyl_GH"/>
    <property type="match status" value="1"/>
</dbReference>
<protein>
    <submittedName>
        <fullName evidence="1">ADP-ribosylglycohydrolase family protein</fullName>
    </submittedName>
</protein>
<gene>
    <name evidence="1" type="ORF">JKG61_05880</name>
</gene>
<evidence type="ECO:0000313" key="1">
    <source>
        <dbReference type="EMBL" id="MBL1408276.1"/>
    </source>
</evidence>
<dbReference type="EMBL" id="JAERTY010000003">
    <property type="protein sequence ID" value="MBL1408276.1"/>
    <property type="molecule type" value="Genomic_DNA"/>
</dbReference>
<organism evidence="1 2">
    <name type="scientific">Sphingobacterium faecale</name>
    <dbReference type="NCBI Taxonomy" id="2803775"/>
    <lineage>
        <taxon>Bacteria</taxon>
        <taxon>Pseudomonadati</taxon>
        <taxon>Bacteroidota</taxon>
        <taxon>Sphingobacteriia</taxon>
        <taxon>Sphingobacteriales</taxon>
        <taxon>Sphingobacteriaceae</taxon>
        <taxon>Sphingobacterium</taxon>
    </lineage>
</organism>
<dbReference type="InterPro" id="IPR036705">
    <property type="entry name" value="Ribosyl_crysJ1_sf"/>
</dbReference>
<keyword evidence="2" id="KW-1185">Reference proteome</keyword>
<dbReference type="Gene3D" id="1.10.4080.10">
    <property type="entry name" value="ADP-ribosylation/Crystallin J1"/>
    <property type="match status" value="1"/>
</dbReference>
<sequence>MKFSTVNLRNFFRCFLVLMLLSVIGFYKGFGQSNKIDIRLSKANLLDKIKGGWAGQTIGVTYGWPTEFVYLGTYIQNYERIKWHDDYINQAMREFPGLFDDIYVDLTFLEVYHRLGIDAPIDSLASAFSRTEYELWHANQCARYNLRNGLPATASGHWRNNPHADDIDFQIEADFAGLLSPGMPNRATEICERVGKMISSGDGYYGGVMVANMYAWAFLEREIKTVIVNSLRAIPKKSNFYKCITDVLFWHEQYPDDWKKTWFEIQKKWAEDIGCPNGVFHPLNIEAKLNMAYVVMALLYGGHDFYKTMDIATRAGQDSDCNPSTACGILGTMIGFKNIPETWIIPLLKADTVKFSHSKYSLTDIYDVNMGLALENIESSGGRVSEDSVYINAGVIQEVEYVKNFKDHFPDLRVKIDKYSDNSFNFEFTGVGFVLGGHLVKLDKSVPDKPIVASLYIDGKKVEQANLYTNATDRRPELFWRYSLSDGNHKVEVRLDNSSGAYKLYISDYLTYKSKL</sequence>
<dbReference type="Proteomes" id="UP000625283">
    <property type="component" value="Unassembled WGS sequence"/>
</dbReference>
<proteinExistence type="predicted"/>
<dbReference type="SUPFAM" id="SSF101478">
    <property type="entry name" value="ADP-ribosylglycohydrolase"/>
    <property type="match status" value="1"/>
</dbReference>
<name>A0ABS1R0Q7_9SPHI</name>
<evidence type="ECO:0000313" key="2">
    <source>
        <dbReference type="Proteomes" id="UP000625283"/>
    </source>
</evidence>
<comment type="caution">
    <text evidence="1">The sequence shown here is derived from an EMBL/GenBank/DDBJ whole genome shotgun (WGS) entry which is preliminary data.</text>
</comment>